<evidence type="ECO:0000313" key="3">
    <source>
        <dbReference type="Proteomes" id="UP001187471"/>
    </source>
</evidence>
<gene>
    <name evidence="2" type="ORF">RJ640_019368</name>
</gene>
<organism evidence="2 3">
    <name type="scientific">Escallonia rubra</name>
    <dbReference type="NCBI Taxonomy" id="112253"/>
    <lineage>
        <taxon>Eukaryota</taxon>
        <taxon>Viridiplantae</taxon>
        <taxon>Streptophyta</taxon>
        <taxon>Embryophyta</taxon>
        <taxon>Tracheophyta</taxon>
        <taxon>Spermatophyta</taxon>
        <taxon>Magnoliopsida</taxon>
        <taxon>eudicotyledons</taxon>
        <taxon>Gunneridae</taxon>
        <taxon>Pentapetalae</taxon>
        <taxon>asterids</taxon>
        <taxon>campanulids</taxon>
        <taxon>Escalloniales</taxon>
        <taxon>Escalloniaceae</taxon>
        <taxon>Escallonia</taxon>
    </lineage>
</organism>
<dbReference type="InterPro" id="IPR012337">
    <property type="entry name" value="RNaseH-like_sf"/>
</dbReference>
<dbReference type="GO" id="GO:0004523">
    <property type="term" value="F:RNA-DNA hybrid ribonuclease activity"/>
    <property type="evidence" value="ECO:0007669"/>
    <property type="project" value="InterPro"/>
</dbReference>
<dbReference type="Pfam" id="PF13456">
    <property type="entry name" value="RVT_3"/>
    <property type="match status" value="1"/>
</dbReference>
<dbReference type="PANTHER" id="PTHR48475">
    <property type="entry name" value="RIBONUCLEASE H"/>
    <property type="match status" value="1"/>
</dbReference>
<evidence type="ECO:0000259" key="1">
    <source>
        <dbReference type="Pfam" id="PF13456"/>
    </source>
</evidence>
<evidence type="ECO:0000313" key="2">
    <source>
        <dbReference type="EMBL" id="KAK2991047.1"/>
    </source>
</evidence>
<sequence length="97" mass="10602">MALELGIPSPVVSGDSKLIINQLLKDYKVKKEDRVPYFCYATNLINKFKSVEPEHVPREENCMADALANLATTLALRGEDEAAQAMDEAHSGVCGAH</sequence>
<dbReference type="PANTHER" id="PTHR48475:SF1">
    <property type="entry name" value="RNASE H TYPE-1 DOMAIN-CONTAINING PROTEIN"/>
    <property type="match status" value="1"/>
</dbReference>
<proteinExistence type="predicted"/>
<dbReference type="GO" id="GO:0003676">
    <property type="term" value="F:nucleic acid binding"/>
    <property type="evidence" value="ECO:0007669"/>
    <property type="project" value="InterPro"/>
</dbReference>
<dbReference type="Gene3D" id="3.30.420.10">
    <property type="entry name" value="Ribonuclease H-like superfamily/Ribonuclease H"/>
    <property type="match status" value="1"/>
</dbReference>
<dbReference type="EMBL" id="JAVXUO010000582">
    <property type="protein sequence ID" value="KAK2991047.1"/>
    <property type="molecule type" value="Genomic_DNA"/>
</dbReference>
<name>A0AA88RRU7_9ASTE</name>
<feature type="domain" description="RNase H type-1" evidence="1">
    <location>
        <begin position="2"/>
        <end position="71"/>
    </location>
</feature>
<reference evidence="2" key="1">
    <citation type="submission" date="2022-12" db="EMBL/GenBank/DDBJ databases">
        <title>Draft genome assemblies for two species of Escallonia (Escalloniales).</title>
        <authorList>
            <person name="Chanderbali A."/>
            <person name="Dervinis C."/>
            <person name="Anghel I."/>
            <person name="Soltis D."/>
            <person name="Soltis P."/>
            <person name="Zapata F."/>
        </authorList>
    </citation>
    <scope>NUCLEOTIDE SEQUENCE</scope>
    <source>
        <strain evidence="2">UCBG92.1500</strain>
        <tissue evidence="2">Leaf</tissue>
    </source>
</reference>
<dbReference type="InterPro" id="IPR002156">
    <property type="entry name" value="RNaseH_domain"/>
</dbReference>
<comment type="caution">
    <text evidence="2">The sequence shown here is derived from an EMBL/GenBank/DDBJ whole genome shotgun (WGS) entry which is preliminary data.</text>
</comment>
<protein>
    <recommendedName>
        <fullName evidence="1">RNase H type-1 domain-containing protein</fullName>
    </recommendedName>
</protein>
<dbReference type="AlphaFoldDB" id="A0AA88RRU7"/>
<dbReference type="InterPro" id="IPR036397">
    <property type="entry name" value="RNaseH_sf"/>
</dbReference>
<accession>A0AA88RRU7</accession>
<keyword evidence="3" id="KW-1185">Reference proteome</keyword>
<dbReference type="SUPFAM" id="SSF53098">
    <property type="entry name" value="Ribonuclease H-like"/>
    <property type="match status" value="1"/>
</dbReference>
<dbReference type="Proteomes" id="UP001187471">
    <property type="component" value="Unassembled WGS sequence"/>
</dbReference>